<dbReference type="InterPro" id="IPR013185">
    <property type="entry name" value="Transl_elong_KOW-like"/>
</dbReference>
<evidence type="ECO:0008006" key="6">
    <source>
        <dbReference type="Google" id="ProtNLM"/>
    </source>
</evidence>
<dbReference type="EMBL" id="MBFS01003744">
    <property type="protein sequence ID" value="PVU85055.1"/>
    <property type="molecule type" value="Genomic_DNA"/>
</dbReference>
<dbReference type="SMART" id="SM01185">
    <property type="entry name" value="EFP"/>
    <property type="match status" value="1"/>
</dbReference>
<dbReference type="OrthoDB" id="7025426at2759"/>
<dbReference type="InterPro" id="IPR001059">
    <property type="entry name" value="Transl_elong_P/YeiP_cen"/>
</dbReference>
<dbReference type="InterPro" id="IPR012340">
    <property type="entry name" value="NA-bd_OB-fold"/>
</dbReference>
<accession>A0A2T9XYB5</accession>
<evidence type="ECO:0000259" key="3">
    <source>
        <dbReference type="SMART" id="SM01185"/>
    </source>
</evidence>
<dbReference type="PANTHER" id="PTHR30053">
    <property type="entry name" value="ELONGATION FACTOR P"/>
    <property type="match status" value="1"/>
</dbReference>
<dbReference type="SUPFAM" id="SSF50104">
    <property type="entry name" value="Translation proteins SH3-like domain"/>
    <property type="match status" value="1"/>
</dbReference>
<dbReference type="SMART" id="SM00841">
    <property type="entry name" value="Elong-fact-P_C"/>
    <property type="match status" value="1"/>
</dbReference>
<feature type="domain" description="Translation elongation factor P/YeiP central" evidence="3">
    <location>
        <begin position="92"/>
        <end position="140"/>
    </location>
</feature>
<dbReference type="Gene3D" id="2.40.50.140">
    <property type="entry name" value="Nucleic acid-binding proteins"/>
    <property type="match status" value="2"/>
</dbReference>
<dbReference type="InterPro" id="IPR020599">
    <property type="entry name" value="Transl_elong_fac_P/YeiP"/>
</dbReference>
<evidence type="ECO:0000313" key="5">
    <source>
        <dbReference type="Proteomes" id="UP000245609"/>
    </source>
</evidence>
<keyword evidence="5" id="KW-1185">Reference proteome</keyword>
<dbReference type="Pfam" id="PF08207">
    <property type="entry name" value="EFP_N"/>
    <property type="match status" value="1"/>
</dbReference>
<proteinExistence type="inferred from homology"/>
<evidence type="ECO:0000256" key="1">
    <source>
        <dbReference type="ARBA" id="ARBA00009479"/>
    </source>
</evidence>
<dbReference type="PANTHER" id="PTHR30053:SF14">
    <property type="entry name" value="TRANSLATION ELONGATION FACTOR KOW-LIKE DOMAIN-CONTAINING PROTEIN"/>
    <property type="match status" value="1"/>
</dbReference>
<dbReference type="Pfam" id="PF01132">
    <property type="entry name" value="EFP"/>
    <property type="match status" value="1"/>
</dbReference>
<sequence>MFLQARSLFSRLDFPRLSSKFARFYKTEFNSIKVGQAIEYDGKPYILIGRHHGGTGRGQAVIKVDLKDPVSGKKTNIRLKGNDTIEVLQLTQRKFQFLYKEKDSAVLMNMSTFEEISLSDSLLEEGMEITVQYLEPDIGVLSWRLPQRCVYKVESVSQKALKAKGTTFYPARIESGIEIQVPDYVKPGEKVTIDTDTLEYISRQ</sequence>
<dbReference type="InterPro" id="IPR008991">
    <property type="entry name" value="Translation_prot_SH3-like_sf"/>
</dbReference>
<dbReference type="SUPFAM" id="SSF50249">
    <property type="entry name" value="Nucleic acid-binding proteins"/>
    <property type="match status" value="2"/>
</dbReference>
<organism evidence="4 5">
    <name type="scientific">Smittium megazygosporum</name>
    <dbReference type="NCBI Taxonomy" id="133381"/>
    <lineage>
        <taxon>Eukaryota</taxon>
        <taxon>Fungi</taxon>
        <taxon>Fungi incertae sedis</taxon>
        <taxon>Zoopagomycota</taxon>
        <taxon>Kickxellomycotina</taxon>
        <taxon>Harpellomycetes</taxon>
        <taxon>Harpellales</taxon>
        <taxon>Legeriomycetaceae</taxon>
        <taxon>Smittium</taxon>
    </lineage>
</organism>
<dbReference type="PIRSF" id="PIRSF005901">
    <property type="entry name" value="EF-P"/>
    <property type="match status" value="1"/>
</dbReference>
<protein>
    <recommendedName>
        <fullName evidence="6">Translation elongation factor P/YeiP central domain-containing protein</fullName>
    </recommendedName>
</protein>
<dbReference type="GO" id="GO:0043043">
    <property type="term" value="P:peptide biosynthetic process"/>
    <property type="evidence" value="ECO:0007669"/>
    <property type="project" value="InterPro"/>
</dbReference>
<dbReference type="STRING" id="133381.A0A2T9XYB5"/>
<comment type="caution">
    <text evidence="4">The sequence shown here is derived from an EMBL/GenBank/DDBJ whole genome shotgun (WGS) entry which is preliminary data.</text>
</comment>
<dbReference type="Proteomes" id="UP000245609">
    <property type="component" value="Unassembled WGS sequence"/>
</dbReference>
<gene>
    <name evidence="4" type="ORF">BB560_007172</name>
</gene>
<dbReference type="AlphaFoldDB" id="A0A2T9XYB5"/>
<dbReference type="InterPro" id="IPR015365">
    <property type="entry name" value="Elong-fact-P_C"/>
</dbReference>
<name>A0A2T9XYB5_9FUNG</name>
<dbReference type="Pfam" id="PF09285">
    <property type="entry name" value="Elong-fact-P_C"/>
    <property type="match status" value="1"/>
</dbReference>
<dbReference type="Gene3D" id="2.30.30.30">
    <property type="match status" value="1"/>
</dbReference>
<evidence type="ECO:0000259" key="2">
    <source>
        <dbReference type="SMART" id="SM00841"/>
    </source>
</evidence>
<dbReference type="GO" id="GO:0003746">
    <property type="term" value="F:translation elongation factor activity"/>
    <property type="evidence" value="ECO:0007669"/>
    <property type="project" value="InterPro"/>
</dbReference>
<dbReference type="InterPro" id="IPR014722">
    <property type="entry name" value="Rib_uL2_dom2"/>
</dbReference>
<reference evidence="4 5" key="1">
    <citation type="journal article" date="2018" name="MBio">
        <title>Comparative Genomics Reveals the Core Gene Toolbox for the Fungus-Insect Symbiosis.</title>
        <authorList>
            <person name="Wang Y."/>
            <person name="Stata M."/>
            <person name="Wang W."/>
            <person name="Stajich J.E."/>
            <person name="White M.M."/>
            <person name="Moncalvo J.M."/>
        </authorList>
    </citation>
    <scope>NUCLEOTIDE SEQUENCE [LARGE SCALE GENOMIC DNA]</scope>
    <source>
        <strain evidence="4 5">SC-DP-2</strain>
    </source>
</reference>
<feature type="domain" description="Elongation factor P C-terminal" evidence="2">
    <location>
        <begin position="149"/>
        <end position="203"/>
    </location>
</feature>
<comment type="similarity">
    <text evidence="1">Belongs to the elongation factor P family.</text>
</comment>
<evidence type="ECO:0000313" key="4">
    <source>
        <dbReference type="EMBL" id="PVU85055.1"/>
    </source>
</evidence>
<dbReference type="GO" id="GO:0005737">
    <property type="term" value="C:cytoplasm"/>
    <property type="evidence" value="ECO:0007669"/>
    <property type="project" value="InterPro"/>
</dbReference>